<protein>
    <submittedName>
        <fullName evidence="1">Uncharacterized protein</fullName>
    </submittedName>
</protein>
<sequence length="81" mass="9610">MVKGKKSAEHIFLSPPHKDNEEVQIIFYITYSKSLLGSDSVERYNLSSYSSPNQRLLRYLHIELLKEPHLENYRFLVRVRS</sequence>
<proteinExistence type="predicted"/>
<name>A0A396J9T3_MEDTR</name>
<gene>
    <name evidence="1" type="ORF">MtrunA17_Chr2g0302381</name>
</gene>
<comment type="caution">
    <text evidence="1">The sequence shown here is derived from an EMBL/GenBank/DDBJ whole genome shotgun (WGS) entry which is preliminary data.</text>
</comment>
<accession>A0A396J9T3</accession>
<evidence type="ECO:0000313" key="1">
    <source>
        <dbReference type="EMBL" id="RHN73794.1"/>
    </source>
</evidence>
<dbReference type="EMBL" id="PSQE01000002">
    <property type="protein sequence ID" value="RHN73794.1"/>
    <property type="molecule type" value="Genomic_DNA"/>
</dbReference>
<organism evidence="1">
    <name type="scientific">Medicago truncatula</name>
    <name type="common">Barrel medic</name>
    <name type="synonym">Medicago tribuloides</name>
    <dbReference type="NCBI Taxonomy" id="3880"/>
    <lineage>
        <taxon>Eukaryota</taxon>
        <taxon>Viridiplantae</taxon>
        <taxon>Streptophyta</taxon>
        <taxon>Embryophyta</taxon>
        <taxon>Tracheophyta</taxon>
        <taxon>Spermatophyta</taxon>
        <taxon>Magnoliopsida</taxon>
        <taxon>eudicotyledons</taxon>
        <taxon>Gunneridae</taxon>
        <taxon>Pentapetalae</taxon>
        <taxon>rosids</taxon>
        <taxon>fabids</taxon>
        <taxon>Fabales</taxon>
        <taxon>Fabaceae</taxon>
        <taxon>Papilionoideae</taxon>
        <taxon>50 kb inversion clade</taxon>
        <taxon>NPAAA clade</taxon>
        <taxon>Hologalegina</taxon>
        <taxon>IRL clade</taxon>
        <taxon>Trifolieae</taxon>
        <taxon>Medicago</taxon>
    </lineage>
</organism>
<reference evidence="1" key="1">
    <citation type="journal article" date="2018" name="Nat. Plants">
        <title>Whole-genome landscape of Medicago truncatula symbiotic genes.</title>
        <authorList>
            <person name="Pecrix Y."/>
            <person name="Gamas P."/>
            <person name="Carrere S."/>
        </authorList>
    </citation>
    <scope>NUCLEOTIDE SEQUENCE</scope>
    <source>
        <tissue evidence="1">Leaves</tissue>
    </source>
</reference>
<dbReference type="AlphaFoldDB" id="A0A396J9T3"/>
<dbReference type="Gramene" id="rna9660">
    <property type="protein sequence ID" value="RHN73794.1"/>
    <property type="gene ID" value="gene9660"/>
</dbReference>
<dbReference type="Proteomes" id="UP000265566">
    <property type="component" value="Chromosome 2"/>
</dbReference>